<name>A0ABW6DE26_9BACT</name>
<evidence type="ECO:0000313" key="1">
    <source>
        <dbReference type="EMBL" id="MFD3394078.1"/>
    </source>
</evidence>
<dbReference type="Proteomes" id="UP001598138">
    <property type="component" value="Unassembled WGS sequence"/>
</dbReference>
<gene>
    <name evidence="1" type="ORF">U0R10_05550</name>
</gene>
<dbReference type="EMBL" id="JBBKXZ010000001">
    <property type="protein sequence ID" value="MFD3394078.1"/>
    <property type="molecule type" value="Genomic_DNA"/>
</dbReference>
<comment type="caution">
    <text evidence="1">The sequence shown here is derived from an EMBL/GenBank/DDBJ whole genome shotgun (WGS) entry which is preliminary data.</text>
</comment>
<accession>A0ABW6DE26</accession>
<organism evidence="1 2">
    <name type="scientific">Aquirufa avitistagni</name>
    <dbReference type="NCBI Taxonomy" id="3104728"/>
    <lineage>
        <taxon>Bacteria</taxon>
        <taxon>Pseudomonadati</taxon>
        <taxon>Bacteroidota</taxon>
        <taxon>Cytophagia</taxon>
        <taxon>Cytophagales</taxon>
        <taxon>Flectobacillaceae</taxon>
        <taxon>Aquirufa</taxon>
    </lineage>
</organism>
<sequence length="66" mass="7920">MQKPKSYSLPDQDSELSILEESPSNVIPHWHKLIVSERLRNRNKADNYDMSWEEIMQRLTNQHEII</sequence>
<keyword evidence="2" id="KW-1185">Reference proteome</keyword>
<reference evidence="1 2" key="1">
    <citation type="submission" date="2024-03" db="EMBL/GenBank/DDBJ databases">
        <title>Aquirufa genome sequencing.</title>
        <authorList>
            <person name="Pitt A."/>
            <person name="Hahn M.W."/>
        </authorList>
    </citation>
    <scope>NUCLEOTIDE SEQUENCE [LARGE SCALE GENOMIC DNA]</scope>
    <source>
        <strain evidence="1 2">OSTEICH-129V</strain>
    </source>
</reference>
<proteinExistence type="predicted"/>
<evidence type="ECO:0000313" key="2">
    <source>
        <dbReference type="Proteomes" id="UP001598138"/>
    </source>
</evidence>
<protein>
    <submittedName>
        <fullName evidence="1">Uncharacterized protein</fullName>
    </submittedName>
</protein>